<organism evidence="4 5">
    <name type="scientific">Candidatus Atopostipes pullistercoris</name>
    <dbReference type="NCBI Taxonomy" id="2838467"/>
    <lineage>
        <taxon>Bacteria</taxon>
        <taxon>Bacillati</taxon>
        <taxon>Bacillota</taxon>
        <taxon>Bacilli</taxon>
        <taxon>Lactobacillales</taxon>
        <taxon>Carnobacteriaceae</taxon>
        <taxon>Atopostipes</taxon>
    </lineage>
</organism>
<dbReference type="SUPFAM" id="SSF46785">
    <property type="entry name" value="Winged helix' DNA-binding domain"/>
    <property type="match status" value="1"/>
</dbReference>
<dbReference type="Gene3D" id="1.10.10.10">
    <property type="entry name" value="Winged helix-like DNA-binding domain superfamily/Winged helix DNA-binding domain"/>
    <property type="match status" value="1"/>
</dbReference>
<evidence type="ECO:0000313" key="5">
    <source>
        <dbReference type="Proteomes" id="UP000824106"/>
    </source>
</evidence>
<dbReference type="InterPro" id="IPR039422">
    <property type="entry name" value="MarR/SlyA-like"/>
</dbReference>
<sequence length="152" mass="17146">MSREKEALRVLTILLRASGSVTNMLKKDMLTYGMNPTEFAVMEVLFNLGKQPIQIIGKKVLLASSSITYVIDQLEKKGMVDREQCEDDRRVTFVSLSAEGQELMGEIFPQHSSVIKQLFEELSDEELHKLGESLKAVGYKAIDIYDTIEDEA</sequence>
<keyword evidence="1" id="KW-0805">Transcription regulation</keyword>
<proteinExistence type="predicted"/>
<feature type="domain" description="HTH marR-type" evidence="3">
    <location>
        <begin position="4"/>
        <end position="139"/>
    </location>
</feature>
<evidence type="ECO:0000313" key="4">
    <source>
        <dbReference type="EMBL" id="HIZ71498.1"/>
    </source>
</evidence>
<dbReference type="PANTHER" id="PTHR33164">
    <property type="entry name" value="TRANSCRIPTIONAL REGULATOR, MARR FAMILY"/>
    <property type="match status" value="1"/>
</dbReference>
<gene>
    <name evidence="4" type="ORF">H9808_07035</name>
</gene>
<dbReference type="PANTHER" id="PTHR33164:SF56">
    <property type="entry name" value="HTH-TYPE TRANSCRIPTIONAL REGULATOR MHQR"/>
    <property type="match status" value="1"/>
</dbReference>
<dbReference type="GO" id="GO:0006950">
    <property type="term" value="P:response to stress"/>
    <property type="evidence" value="ECO:0007669"/>
    <property type="project" value="TreeGrafter"/>
</dbReference>
<keyword evidence="2" id="KW-0804">Transcription</keyword>
<dbReference type="AlphaFoldDB" id="A0A9D2JYS9"/>
<reference evidence="4" key="1">
    <citation type="journal article" date="2021" name="PeerJ">
        <title>Extensive microbial diversity within the chicken gut microbiome revealed by metagenomics and culture.</title>
        <authorList>
            <person name="Gilroy R."/>
            <person name="Ravi A."/>
            <person name="Getino M."/>
            <person name="Pursley I."/>
            <person name="Horton D.L."/>
            <person name="Alikhan N.F."/>
            <person name="Baker D."/>
            <person name="Gharbi K."/>
            <person name="Hall N."/>
            <person name="Watson M."/>
            <person name="Adriaenssens E.M."/>
            <person name="Foster-Nyarko E."/>
            <person name="Jarju S."/>
            <person name="Secka A."/>
            <person name="Antonio M."/>
            <person name="Oren A."/>
            <person name="Chaudhuri R.R."/>
            <person name="La Ragione R."/>
            <person name="Hildebrand F."/>
            <person name="Pallen M.J."/>
        </authorList>
    </citation>
    <scope>NUCLEOTIDE SEQUENCE</scope>
    <source>
        <strain evidence="4">CHK169-4300</strain>
    </source>
</reference>
<evidence type="ECO:0000256" key="1">
    <source>
        <dbReference type="ARBA" id="ARBA00023015"/>
    </source>
</evidence>
<dbReference type="SMART" id="SM00347">
    <property type="entry name" value="HTH_MARR"/>
    <property type="match status" value="1"/>
</dbReference>
<dbReference type="InterPro" id="IPR036388">
    <property type="entry name" value="WH-like_DNA-bd_sf"/>
</dbReference>
<comment type="caution">
    <text evidence="4">The sequence shown here is derived from an EMBL/GenBank/DDBJ whole genome shotgun (WGS) entry which is preliminary data.</text>
</comment>
<dbReference type="EMBL" id="DXAZ01000115">
    <property type="protein sequence ID" value="HIZ71498.1"/>
    <property type="molecule type" value="Genomic_DNA"/>
</dbReference>
<reference evidence="4" key="2">
    <citation type="submission" date="2021-04" db="EMBL/GenBank/DDBJ databases">
        <authorList>
            <person name="Gilroy R."/>
        </authorList>
    </citation>
    <scope>NUCLEOTIDE SEQUENCE</scope>
    <source>
        <strain evidence="4">CHK169-4300</strain>
    </source>
</reference>
<protein>
    <submittedName>
        <fullName evidence="4">MarR family transcriptional regulator</fullName>
    </submittedName>
</protein>
<accession>A0A9D2JYS9</accession>
<dbReference type="PROSITE" id="PS50995">
    <property type="entry name" value="HTH_MARR_2"/>
    <property type="match status" value="1"/>
</dbReference>
<dbReference type="PRINTS" id="PR00598">
    <property type="entry name" value="HTHMARR"/>
</dbReference>
<evidence type="ECO:0000256" key="2">
    <source>
        <dbReference type="ARBA" id="ARBA00023163"/>
    </source>
</evidence>
<dbReference type="Pfam" id="PF01047">
    <property type="entry name" value="MarR"/>
    <property type="match status" value="1"/>
</dbReference>
<dbReference type="Proteomes" id="UP000824106">
    <property type="component" value="Unassembled WGS sequence"/>
</dbReference>
<name>A0A9D2JYS9_9LACT</name>
<dbReference type="InterPro" id="IPR036390">
    <property type="entry name" value="WH_DNA-bd_sf"/>
</dbReference>
<evidence type="ECO:0000259" key="3">
    <source>
        <dbReference type="PROSITE" id="PS50995"/>
    </source>
</evidence>
<dbReference type="GO" id="GO:0003700">
    <property type="term" value="F:DNA-binding transcription factor activity"/>
    <property type="evidence" value="ECO:0007669"/>
    <property type="project" value="InterPro"/>
</dbReference>
<dbReference type="InterPro" id="IPR000835">
    <property type="entry name" value="HTH_MarR-typ"/>
</dbReference>